<dbReference type="CDD" id="cd12148">
    <property type="entry name" value="fungal_TF_MHR"/>
    <property type="match status" value="1"/>
</dbReference>
<dbReference type="PANTHER" id="PTHR31001">
    <property type="entry name" value="UNCHARACTERIZED TRANSCRIPTIONAL REGULATORY PROTEIN"/>
    <property type="match status" value="1"/>
</dbReference>
<keyword evidence="7" id="KW-1185">Reference proteome</keyword>
<dbReference type="OMA" id="WAAANLH"/>
<evidence type="ECO:0000256" key="1">
    <source>
        <dbReference type="ARBA" id="ARBA00004123"/>
    </source>
</evidence>
<feature type="domain" description="Xylanolytic transcriptional activator regulatory" evidence="5">
    <location>
        <begin position="161"/>
        <end position="319"/>
    </location>
</feature>
<evidence type="ECO:0000313" key="7">
    <source>
        <dbReference type="Proteomes" id="UP000001745"/>
    </source>
</evidence>
<dbReference type="OrthoDB" id="3014581at2759"/>
<protein>
    <recommendedName>
        <fullName evidence="5">Xylanolytic transcriptional activator regulatory domain-containing protein</fullName>
    </recommendedName>
</protein>
<evidence type="ECO:0000256" key="2">
    <source>
        <dbReference type="ARBA" id="ARBA00023015"/>
    </source>
</evidence>
<dbReference type="InterPro" id="IPR050613">
    <property type="entry name" value="Sec_Metabolite_Reg"/>
</dbReference>
<dbReference type="PhylomeDB" id="B8MJV8"/>
<dbReference type="PANTHER" id="PTHR31001:SF90">
    <property type="entry name" value="CENTROMERE DNA-BINDING PROTEIN COMPLEX CBF3 SUBUNIT B"/>
    <property type="match status" value="1"/>
</dbReference>
<name>B8MJV8_TALSN</name>
<dbReference type="InParanoid" id="B8MJV8"/>
<dbReference type="eggNOG" id="ENOG502SJ9D">
    <property type="taxonomic scope" value="Eukaryota"/>
</dbReference>
<dbReference type="Proteomes" id="UP000001745">
    <property type="component" value="Unassembled WGS sequence"/>
</dbReference>
<dbReference type="GeneID" id="8103342"/>
<evidence type="ECO:0000256" key="3">
    <source>
        <dbReference type="ARBA" id="ARBA00023163"/>
    </source>
</evidence>
<dbReference type="Pfam" id="PF04082">
    <property type="entry name" value="Fungal_trans"/>
    <property type="match status" value="1"/>
</dbReference>
<dbReference type="AlphaFoldDB" id="B8MJV8"/>
<organism evidence="6 7">
    <name type="scientific">Talaromyces stipitatus (strain ATCC 10500 / CBS 375.48 / QM 6759 / NRRL 1006)</name>
    <name type="common">Penicillium stipitatum</name>
    <dbReference type="NCBI Taxonomy" id="441959"/>
    <lineage>
        <taxon>Eukaryota</taxon>
        <taxon>Fungi</taxon>
        <taxon>Dikarya</taxon>
        <taxon>Ascomycota</taxon>
        <taxon>Pezizomycotina</taxon>
        <taxon>Eurotiomycetes</taxon>
        <taxon>Eurotiomycetidae</taxon>
        <taxon>Eurotiales</taxon>
        <taxon>Trichocomaceae</taxon>
        <taxon>Talaromyces</taxon>
        <taxon>Talaromyces sect. Talaromyces</taxon>
    </lineage>
</organism>
<dbReference type="GO" id="GO:0005634">
    <property type="term" value="C:nucleus"/>
    <property type="evidence" value="ECO:0007669"/>
    <property type="project" value="UniProtKB-SubCell"/>
</dbReference>
<comment type="subcellular location">
    <subcellularLocation>
        <location evidence="1">Nucleus</location>
    </subcellularLocation>
</comment>
<sequence>MDRKRPGFAGNGPNAELAARLLRLEEIVLKNTESRISIHAPPVHRPWQTSALTTFVPPTNEGLPSKIEADILKSVSFNEDWFTSISPLNICFRICSMKHIPQSPTYLWPSPRRSASFQEPVRCIWLPLREEARRLFDKYVRDVTFIHHVIHTPTVRFLIDDIYDKLAQDQPVSPGQVALLMSIFGSASYAWTFHDMNKSMYDTVEGAHSQSTMWVRACLDLLDHCRRSSVRSFEALQGIVIAFFMLVNLEGMTVRYTSMVGQAICMAREIGLHRLDHPNYATSDHAPRAGTVTEEIGRRIWWYLCATDWMLSRYAGPQEGSYSIHLCHMATRKPWNVNDEDLYDGMKNIDRPLSEPTEMSYFLQRIRLGEMCRELVDRMPLGITASDRSGYADVIAVDAQFLKFLGEIPEFFTLEAAEQPAELQKPLATGIIVQRYIIHSLVHSHRCKLHLPYLAKVSSNTQYSYSREACLEAARQTVRTEKLLERESVQFVHARFRISGVLQAIYIASIAFLLDMCFHNVRGQCDPERKVELLEACYILEEAVSHSPFTANLLESLDSIVQKYRLSLPRLSNMPRASPPQNPQNQVAFDTTGRSQWSAGLDSENLANKSVEPAAQGDNPVMDPSSWDTFNAMNVDNLDWDSLLSELDSQFLVTAFPSI</sequence>
<dbReference type="STRING" id="441959.B8MJV8"/>
<evidence type="ECO:0000259" key="5">
    <source>
        <dbReference type="Pfam" id="PF04082"/>
    </source>
</evidence>
<reference evidence="7" key="1">
    <citation type="journal article" date="2015" name="Genome Announc.">
        <title>Genome sequence of the AIDS-associated pathogen Penicillium marneffei (ATCC18224) and its near taxonomic relative Talaromyces stipitatus (ATCC10500).</title>
        <authorList>
            <person name="Nierman W.C."/>
            <person name="Fedorova-Abrams N.D."/>
            <person name="Andrianopoulos A."/>
        </authorList>
    </citation>
    <scope>NUCLEOTIDE SEQUENCE [LARGE SCALE GENOMIC DNA]</scope>
    <source>
        <strain evidence="7">ATCC 10500 / CBS 375.48 / QM 6759 / NRRL 1006</strain>
    </source>
</reference>
<gene>
    <name evidence="6" type="ORF">TSTA_042490</name>
</gene>
<evidence type="ECO:0000256" key="4">
    <source>
        <dbReference type="ARBA" id="ARBA00023242"/>
    </source>
</evidence>
<keyword evidence="2" id="KW-0805">Transcription regulation</keyword>
<proteinExistence type="predicted"/>
<dbReference type="RefSeq" id="XP_002484728.1">
    <property type="nucleotide sequence ID" value="XM_002484683.1"/>
</dbReference>
<accession>B8MJV8</accession>
<evidence type="ECO:0000313" key="6">
    <source>
        <dbReference type="EMBL" id="EED14775.1"/>
    </source>
</evidence>
<keyword evidence="4" id="KW-0539">Nucleus</keyword>
<dbReference type="InterPro" id="IPR007219">
    <property type="entry name" value="XnlR_reg_dom"/>
</dbReference>
<keyword evidence="3" id="KW-0804">Transcription</keyword>
<dbReference type="HOGENOM" id="CLU_013260_4_0_1"/>
<dbReference type="EMBL" id="EQ962657">
    <property type="protein sequence ID" value="EED14775.1"/>
    <property type="molecule type" value="Genomic_DNA"/>
</dbReference>
<dbReference type="VEuPathDB" id="FungiDB:TSTA_042490"/>